<organism evidence="2 3">
    <name type="scientific">Portunus trituberculatus</name>
    <name type="common">Swimming crab</name>
    <name type="synonym">Neptunus trituberculatus</name>
    <dbReference type="NCBI Taxonomy" id="210409"/>
    <lineage>
        <taxon>Eukaryota</taxon>
        <taxon>Metazoa</taxon>
        <taxon>Ecdysozoa</taxon>
        <taxon>Arthropoda</taxon>
        <taxon>Crustacea</taxon>
        <taxon>Multicrustacea</taxon>
        <taxon>Malacostraca</taxon>
        <taxon>Eumalacostraca</taxon>
        <taxon>Eucarida</taxon>
        <taxon>Decapoda</taxon>
        <taxon>Pleocyemata</taxon>
        <taxon>Brachyura</taxon>
        <taxon>Eubrachyura</taxon>
        <taxon>Portunoidea</taxon>
        <taxon>Portunidae</taxon>
        <taxon>Portuninae</taxon>
        <taxon>Portunus</taxon>
    </lineage>
</organism>
<reference evidence="2 3" key="1">
    <citation type="submission" date="2019-05" db="EMBL/GenBank/DDBJ databases">
        <title>Another draft genome of Portunus trituberculatus and its Hox gene families provides insights of decapod evolution.</title>
        <authorList>
            <person name="Jeong J.-H."/>
            <person name="Song I."/>
            <person name="Kim S."/>
            <person name="Choi T."/>
            <person name="Kim D."/>
            <person name="Ryu S."/>
            <person name="Kim W."/>
        </authorList>
    </citation>
    <scope>NUCLEOTIDE SEQUENCE [LARGE SCALE GENOMIC DNA]</scope>
    <source>
        <tissue evidence="2">Muscle</tissue>
    </source>
</reference>
<gene>
    <name evidence="2" type="ORF">E2C01_000867</name>
</gene>
<name>A0A5B7CIS5_PORTR</name>
<dbReference type="EMBL" id="VSRR010000024">
    <property type="protein sequence ID" value="MPC08286.1"/>
    <property type="molecule type" value="Genomic_DNA"/>
</dbReference>
<protein>
    <submittedName>
        <fullName evidence="2">Uncharacterized protein</fullName>
    </submittedName>
</protein>
<sequence length="123" mass="13233">MGSDLGGGERNGMRGCGREGGERSGGARAGRPTSRVPVFPLRPHLPRRLRHVYPPRPSAQTARDASGPQVNLGKHKLGTTNTPVPGSGESWGQLARHEARATLGRETGKQMNENKFTVSQRTK</sequence>
<dbReference type="Proteomes" id="UP000324222">
    <property type="component" value="Unassembled WGS sequence"/>
</dbReference>
<accession>A0A5B7CIS5</accession>
<dbReference type="AlphaFoldDB" id="A0A5B7CIS5"/>
<feature type="compositionally biased region" description="Low complexity" evidence="1">
    <location>
        <begin position="29"/>
        <end position="42"/>
    </location>
</feature>
<proteinExistence type="predicted"/>
<comment type="caution">
    <text evidence="2">The sequence shown here is derived from an EMBL/GenBank/DDBJ whole genome shotgun (WGS) entry which is preliminary data.</text>
</comment>
<feature type="compositionally biased region" description="Basic residues" evidence="1">
    <location>
        <begin position="44"/>
        <end position="53"/>
    </location>
</feature>
<evidence type="ECO:0000313" key="3">
    <source>
        <dbReference type="Proteomes" id="UP000324222"/>
    </source>
</evidence>
<feature type="compositionally biased region" description="Polar residues" evidence="1">
    <location>
        <begin position="109"/>
        <end position="123"/>
    </location>
</feature>
<evidence type="ECO:0000313" key="2">
    <source>
        <dbReference type="EMBL" id="MPC08286.1"/>
    </source>
</evidence>
<evidence type="ECO:0000256" key="1">
    <source>
        <dbReference type="SAM" id="MobiDB-lite"/>
    </source>
</evidence>
<keyword evidence="3" id="KW-1185">Reference proteome</keyword>
<feature type="compositionally biased region" description="Gly residues" evidence="1">
    <location>
        <begin position="1"/>
        <end position="10"/>
    </location>
</feature>
<feature type="region of interest" description="Disordered" evidence="1">
    <location>
        <begin position="1"/>
        <end position="123"/>
    </location>
</feature>